<dbReference type="InterPro" id="IPR050172">
    <property type="entry name" value="SsuD_RutA_monooxygenase"/>
</dbReference>
<dbReference type="Gene3D" id="3.20.20.30">
    <property type="entry name" value="Luciferase-like domain"/>
    <property type="match status" value="1"/>
</dbReference>
<dbReference type="EMBL" id="JAPNUD010000058">
    <property type="protein sequence ID" value="MDA0643090.1"/>
    <property type="molecule type" value="Genomic_DNA"/>
</dbReference>
<keyword evidence="7" id="KW-1185">Reference proteome</keyword>
<dbReference type="InterPro" id="IPR011251">
    <property type="entry name" value="Luciferase-like_dom"/>
</dbReference>
<dbReference type="Proteomes" id="UP001212498">
    <property type="component" value="Unassembled WGS sequence"/>
</dbReference>
<evidence type="ECO:0000313" key="6">
    <source>
        <dbReference type="EMBL" id="MDA0643090.1"/>
    </source>
</evidence>
<evidence type="ECO:0000313" key="7">
    <source>
        <dbReference type="Proteomes" id="UP001212498"/>
    </source>
</evidence>
<dbReference type="InterPro" id="IPR036661">
    <property type="entry name" value="Luciferase-like_sf"/>
</dbReference>
<reference evidence="6 7" key="1">
    <citation type="submission" date="2022-11" db="EMBL/GenBank/DDBJ databases">
        <title>Nonomuraea corallina sp. nov., a new species of the genus Nonomuraea isolated from sea side sediment in Thai sea.</title>
        <authorList>
            <person name="Ngamcharungchit C."/>
            <person name="Matsumoto A."/>
            <person name="Suriyachadkun C."/>
            <person name="Panbangred W."/>
            <person name="Inahashi Y."/>
            <person name="Intra B."/>
        </authorList>
    </citation>
    <scope>NUCLEOTIDE SEQUENCE [LARGE SCALE GENOMIC DNA]</scope>
    <source>
        <strain evidence="6 7">DSM 43553</strain>
    </source>
</reference>
<dbReference type="InterPro" id="IPR019923">
    <property type="entry name" value="Lucif-like_OxRdtase_MSMEG_2516"/>
</dbReference>
<keyword evidence="3" id="KW-0560">Oxidoreductase</keyword>
<dbReference type="PANTHER" id="PTHR42847:SF4">
    <property type="entry name" value="ALKANESULFONATE MONOOXYGENASE-RELATED"/>
    <property type="match status" value="1"/>
</dbReference>
<dbReference type="SUPFAM" id="SSF51679">
    <property type="entry name" value="Bacterial luciferase-like"/>
    <property type="match status" value="1"/>
</dbReference>
<gene>
    <name evidence="6" type="ORF">OUY24_20890</name>
</gene>
<evidence type="ECO:0000256" key="3">
    <source>
        <dbReference type="ARBA" id="ARBA00023002"/>
    </source>
</evidence>
<comment type="caution">
    <text evidence="6">The sequence shown here is derived from an EMBL/GenBank/DDBJ whole genome shotgun (WGS) entry which is preliminary data.</text>
</comment>
<dbReference type="NCBIfam" id="TIGR03621">
    <property type="entry name" value="F420_MSMEG_2516"/>
    <property type="match status" value="1"/>
</dbReference>
<protein>
    <submittedName>
        <fullName evidence="6">TIGR03621 family F420-dependent LLM class oxidoreductase</fullName>
    </submittedName>
</protein>
<accession>A0ABT4T135</accession>
<evidence type="ECO:0000259" key="5">
    <source>
        <dbReference type="Pfam" id="PF00296"/>
    </source>
</evidence>
<sequence length="292" mass="31705">MALKPFRFGVALSAAADRRDWIEQCRTAESVGFDTISVIDHLGRPAPFPALMLAAEHTTRPRLGTYVLDAGYYHPTLLARDLSTAHQLSEGRLEIGIAAGRPSPTPERLAELGMPYPTGAERAGILEHTVKELRRLLPSPCPPLLIGGRGDRVLRLAAEHADIIAITGAASSRYGKVGLPAFAGAPMIAERVAFVRAALNFRQAQVELNNEIPAIIVTNERQAAMSKLQHFAPDVPHDELGDVHAFLVGTAEQIADKLRQNRERYGFSYVTVLQGGVGDGMRATEPVIELLR</sequence>
<proteinExistence type="predicted"/>
<evidence type="ECO:0000256" key="1">
    <source>
        <dbReference type="ARBA" id="ARBA00022630"/>
    </source>
</evidence>
<keyword evidence="2" id="KW-0288">FMN</keyword>
<evidence type="ECO:0000256" key="2">
    <source>
        <dbReference type="ARBA" id="ARBA00022643"/>
    </source>
</evidence>
<dbReference type="Pfam" id="PF00296">
    <property type="entry name" value="Bac_luciferase"/>
    <property type="match status" value="1"/>
</dbReference>
<organism evidence="6 7">
    <name type="scientific">Nonomuraea ferruginea</name>
    <dbReference type="NCBI Taxonomy" id="46174"/>
    <lineage>
        <taxon>Bacteria</taxon>
        <taxon>Bacillati</taxon>
        <taxon>Actinomycetota</taxon>
        <taxon>Actinomycetes</taxon>
        <taxon>Streptosporangiales</taxon>
        <taxon>Streptosporangiaceae</taxon>
        <taxon>Nonomuraea</taxon>
    </lineage>
</organism>
<feature type="domain" description="Luciferase-like" evidence="5">
    <location>
        <begin position="5"/>
        <end position="265"/>
    </location>
</feature>
<name>A0ABT4T135_9ACTN</name>
<keyword evidence="1" id="KW-0285">Flavoprotein</keyword>
<evidence type="ECO:0000256" key="4">
    <source>
        <dbReference type="ARBA" id="ARBA00023033"/>
    </source>
</evidence>
<dbReference type="RefSeq" id="WP_271277457.1">
    <property type="nucleotide sequence ID" value="NZ_BAABFD010000010.1"/>
</dbReference>
<keyword evidence="4" id="KW-0503">Monooxygenase</keyword>
<dbReference type="PANTHER" id="PTHR42847">
    <property type="entry name" value="ALKANESULFONATE MONOOXYGENASE"/>
    <property type="match status" value="1"/>
</dbReference>